<reference evidence="2 3" key="1">
    <citation type="submission" date="2022-12" db="EMBL/GenBank/DDBJ databases">
        <title>Chromosome-scale assembly of the Ensete ventricosum genome.</title>
        <authorList>
            <person name="Dussert Y."/>
            <person name="Stocks J."/>
            <person name="Wendawek A."/>
            <person name="Woldeyes F."/>
            <person name="Nichols R.A."/>
            <person name="Borrell J.S."/>
        </authorList>
    </citation>
    <scope>NUCLEOTIDE SEQUENCE [LARGE SCALE GENOMIC DNA]</scope>
    <source>
        <strain evidence="3">cv. Maze</strain>
        <tissue evidence="2">Seeds</tissue>
    </source>
</reference>
<dbReference type="AlphaFoldDB" id="A0AAV8PWA3"/>
<protein>
    <submittedName>
        <fullName evidence="2">Uncharacterized protein</fullName>
    </submittedName>
</protein>
<name>A0AAV8PWA3_ENSVE</name>
<proteinExistence type="predicted"/>
<comment type="caution">
    <text evidence="2">The sequence shown here is derived from an EMBL/GenBank/DDBJ whole genome shotgun (WGS) entry which is preliminary data.</text>
</comment>
<keyword evidence="1" id="KW-0732">Signal</keyword>
<evidence type="ECO:0000313" key="3">
    <source>
        <dbReference type="Proteomes" id="UP001222027"/>
    </source>
</evidence>
<dbReference type="EMBL" id="JAQQAF010000003">
    <property type="protein sequence ID" value="KAJ8500109.1"/>
    <property type="molecule type" value="Genomic_DNA"/>
</dbReference>
<sequence length="117" mass="13477">MHAWMRSFRVVGFACAIFELLFFTALACDSDLWTPQFAVDLWDGSTRHSVLMRPYAPVVSKFMRLLNDMYGMYVFVESTELFSKGQHKTWGTLGLTQKHAKRITSIFFQATIPVEVT</sequence>
<dbReference type="Proteomes" id="UP001222027">
    <property type="component" value="Unassembled WGS sequence"/>
</dbReference>
<keyword evidence="3" id="KW-1185">Reference proteome</keyword>
<evidence type="ECO:0000256" key="1">
    <source>
        <dbReference type="SAM" id="SignalP"/>
    </source>
</evidence>
<feature type="signal peptide" evidence="1">
    <location>
        <begin position="1"/>
        <end position="27"/>
    </location>
</feature>
<accession>A0AAV8PWA3</accession>
<feature type="chain" id="PRO_5043944870" evidence="1">
    <location>
        <begin position="28"/>
        <end position="117"/>
    </location>
</feature>
<evidence type="ECO:0000313" key="2">
    <source>
        <dbReference type="EMBL" id="KAJ8500109.1"/>
    </source>
</evidence>
<gene>
    <name evidence="2" type="ORF">OPV22_010661</name>
</gene>
<organism evidence="2 3">
    <name type="scientific">Ensete ventricosum</name>
    <name type="common">Abyssinian banana</name>
    <name type="synonym">Musa ensete</name>
    <dbReference type="NCBI Taxonomy" id="4639"/>
    <lineage>
        <taxon>Eukaryota</taxon>
        <taxon>Viridiplantae</taxon>
        <taxon>Streptophyta</taxon>
        <taxon>Embryophyta</taxon>
        <taxon>Tracheophyta</taxon>
        <taxon>Spermatophyta</taxon>
        <taxon>Magnoliopsida</taxon>
        <taxon>Liliopsida</taxon>
        <taxon>Zingiberales</taxon>
        <taxon>Musaceae</taxon>
        <taxon>Ensete</taxon>
    </lineage>
</organism>